<dbReference type="SMART" id="SM00091">
    <property type="entry name" value="PAS"/>
    <property type="match status" value="1"/>
</dbReference>
<evidence type="ECO:0000256" key="9">
    <source>
        <dbReference type="PROSITE-ProRule" id="PRU00169"/>
    </source>
</evidence>
<dbReference type="Pfam" id="PF07730">
    <property type="entry name" value="HisKA_3"/>
    <property type="match status" value="1"/>
</dbReference>
<dbReference type="RefSeq" id="WP_013254414.1">
    <property type="nucleotide sequence ID" value="NC_014364.1"/>
</dbReference>
<evidence type="ECO:0000256" key="5">
    <source>
        <dbReference type="ARBA" id="ARBA00022741"/>
    </source>
</evidence>
<dbReference type="CDD" id="cd00130">
    <property type="entry name" value="PAS"/>
    <property type="match status" value="1"/>
</dbReference>
<dbReference type="OrthoDB" id="199946at2"/>
<keyword evidence="4" id="KW-0808">Transferase</keyword>
<evidence type="ECO:0000313" key="15">
    <source>
        <dbReference type="Proteomes" id="UP000002318"/>
    </source>
</evidence>
<dbReference type="SMART" id="SM00387">
    <property type="entry name" value="HATPase_c"/>
    <property type="match status" value="1"/>
</dbReference>
<dbReference type="SUPFAM" id="SSF52172">
    <property type="entry name" value="CheY-like"/>
    <property type="match status" value="1"/>
</dbReference>
<keyword evidence="5" id="KW-0547">Nucleotide-binding</keyword>
<dbReference type="Gene3D" id="1.20.5.1930">
    <property type="match status" value="1"/>
</dbReference>
<reference evidence="14 15" key="1">
    <citation type="journal article" date="2010" name="Stand. Genomic Sci.">
        <title>Complete genome sequence of Spirochaeta smaragdinae type strain (SEBR 4228).</title>
        <authorList>
            <person name="Mavromatis K."/>
            <person name="Yasawong M."/>
            <person name="Chertkov O."/>
            <person name="Lapidus A."/>
            <person name="Lucas S."/>
            <person name="Nolan M."/>
            <person name="Del Rio T.G."/>
            <person name="Tice H."/>
            <person name="Cheng J.F."/>
            <person name="Pitluck S."/>
            <person name="Liolios K."/>
            <person name="Ivanova N."/>
            <person name="Tapia R."/>
            <person name="Han C."/>
            <person name="Bruce D."/>
            <person name="Goodwin L."/>
            <person name="Pati A."/>
            <person name="Chen A."/>
            <person name="Palaniappan K."/>
            <person name="Land M."/>
            <person name="Hauser L."/>
            <person name="Chang Y.J."/>
            <person name="Jeffries C.D."/>
            <person name="Detter J.C."/>
            <person name="Rohde M."/>
            <person name="Brambilla E."/>
            <person name="Spring S."/>
            <person name="Goker M."/>
            <person name="Sikorski J."/>
            <person name="Woyke T."/>
            <person name="Bristow J."/>
            <person name="Eisen J.A."/>
            <person name="Markowitz V."/>
            <person name="Hugenholtz P."/>
            <person name="Klenk H.P."/>
            <person name="Kyrpides N.C."/>
        </authorList>
    </citation>
    <scope>NUCLEOTIDE SEQUENCE [LARGE SCALE GENOMIC DNA]</scope>
    <source>
        <strain evidence="15">DSM 11293 / JCM 15392 / SEBR 4228</strain>
    </source>
</reference>
<dbReference type="GO" id="GO:0006355">
    <property type="term" value="P:regulation of DNA-templated transcription"/>
    <property type="evidence" value="ECO:0007669"/>
    <property type="project" value="InterPro"/>
</dbReference>
<dbReference type="SMART" id="SM00448">
    <property type="entry name" value="REC"/>
    <property type="match status" value="1"/>
</dbReference>
<dbReference type="InterPro" id="IPR036890">
    <property type="entry name" value="HATPase_C_sf"/>
</dbReference>
<evidence type="ECO:0000256" key="6">
    <source>
        <dbReference type="ARBA" id="ARBA00022777"/>
    </source>
</evidence>
<keyword evidence="15" id="KW-1185">Reference proteome</keyword>
<dbReference type="InterPro" id="IPR035965">
    <property type="entry name" value="PAS-like_dom_sf"/>
</dbReference>
<feature type="domain" description="Histidine kinase" evidence="10">
    <location>
        <begin position="273"/>
        <end position="462"/>
    </location>
</feature>
<dbReference type="InterPro" id="IPR050482">
    <property type="entry name" value="Sensor_HK_TwoCompSys"/>
</dbReference>
<dbReference type="PANTHER" id="PTHR24421">
    <property type="entry name" value="NITRATE/NITRITE SENSOR PROTEIN NARX-RELATED"/>
    <property type="match status" value="1"/>
</dbReference>
<keyword evidence="3 9" id="KW-0597">Phosphoprotein</keyword>
<dbReference type="eggNOG" id="COG4585">
    <property type="taxonomic scope" value="Bacteria"/>
</dbReference>
<dbReference type="HOGENOM" id="CLU_000445_114_72_12"/>
<dbReference type="NCBIfam" id="TIGR00229">
    <property type="entry name" value="sensory_box"/>
    <property type="match status" value="1"/>
</dbReference>
<comment type="catalytic activity">
    <reaction evidence="1">
        <text>ATP + protein L-histidine = ADP + protein N-phospho-L-histidine.</text>
        <dbReference type="EC" id="2.7.13.3"/>
    </reaction>
</comment>
<evidence type="ECO:0000256" key="8">
    <source>
        <dbReference type="ARBA" id="ARBA00023012"/>
    </source>
</evidence>
<dbReference type="PROSITE" id="PS50110">
    <property type="entry name" value="RESPONSE_REGULATORY"/>
    <property type="match status" value="1"/>
</dbReference>
<dbReference type="InterPro" id="IPR001789">
    <property type="entry name" value="Sig_transdc_resp-reg_receiver"/>
</dbReference>
<dbReference type="EC" id="2.7.13.3" evidence="2"/>
<protein>
    <recommendedName>
        <fullName evidence="2">histidine kinase</fullName>
        <ecNumber evidence="2">2.7.13.3</ecNumber>
    </recommendedName>
</protein>
<dbReference type="InterPro" id="IPR005467">
    <property type="entry name" value="His_kinase_dom"/>
</dbReference>
<evidence type="ECO:0000259" key="13">
    <source>
        <dbReference type="PROSITE" id="PS50113"/>
    </source>
</evidence>
<dbReference type="GO" id="GO:0000155">
    <property type="term" value="F:phosphorelay sensor kinase activity"/>
    <property type="evidence" value="ECO:0007669"/>
    <property type="project" value="InterPro"/>
</dbReference>
<dbReference type="SUPFAM" id="SSF55785">
    <property type="entry name" value="PYP-like sensor domain (PAS domain)"/>
    <property type="match status" value="1"/>
</dbReference>
<dbReference type="PROSITE" id="PS50109">
    <property type="entry name" value="HIS_KIN"/>
    <property type="match status" value="1"/>
</dbReference>
<dbReference type="PANTHER" id="PTHR24421:SF10">
    <property type="entry name" value="NITRATE_NITRITE SENSOR PROTEIN NARQ"/>
    <property type="match status" value="1"/>
</dbReference>
<dbReference type="GO" id="GO:0046983">
    <property type="term" value="F:protein dimerization activity"/>
    <property type="evidence" value="ECO:0007669"/>
    <property type="project" value="InterPro"/>
</dbReference>
<dbReference type="Gene3D" id="3.30.450.20">
    <property type="entry name" value="PAS domain"/>
    <property type="match status" value="1"/>
</dbReference>
<dbReference type="Proteomes" id="UP000002318">
    <property type="component" value="Chromosome"/>
</dbReference>
<evidence type="ECO:0000313" key="14">
    <source>
        <dbReference type="EMBL" id="ADK80950.1"/>
    </source>
</evidence>
<dbReference type="Pfam" id="PF00989">
    <property type="entry name" value="PAS"/>
    <property type="match status" value="1"/>
</dbReference>
<dbReference type="Gene3D" id="3.30.565.10">
    <property type="entry name" value="Histidine kinase-like ATPase, C-terminal domain"/>
    <property type="match status" value="1"/>
</dbReference>
<dbReference type="STRING" id="573413.Spirs_1824"/>
<evidence type="ECO:0000259" key="12">
    <source>
        <dbReference type="PROSITE" id="PS50112"/>
    </source>
</evidence>
<dbReference type="GO" id="GO:0016020">
    <property type="term" value="C:membrane"/>
    <property type="evidence" value="ECO:0007669"/>
    <property type="project" value="InterPro"/>
</dbReference>
<dbReference type="InterPro" id="IPR013767">
    <property type="entry name" value="PAS_fold"/>
</dbReference>
<evidence type="ECO:0000259" key="11">
    <source>
        <dbReference type="PROSITE" id="PS50110"/>
    </source>
</evidence>
<dbReference type="InterPro" id="IPR000700">
    <property type="entry name" value="PAS-assoc_C"/>
</dbReference>
<dbReference type="CDD" id="cd17534">
    <property type="entry name" value="REC_DC-like"/>
    <property type="match status" value="1"/>
</dbReference>
<dbReference type="eggNOG" id="COG0784">
    <property type="taxonomic scope" value="Bacteria"/>
</dbReference>
<dbReference type="InterPro" id="IPR000014">
    <property type="entry name" value="PAS"/>
</dbReference>
<dbReference type="EMBL" id="CP002116">
    <property type="protein sequence ID" value="ADK80950.1"/>
    <property type="molecule type" value="Genomic_DNA"/>
</dbReference>
<gene>
    <name evidence="14" type="ordered locus">Spirs_1824</name>
</gene>
<evidence type="ECO:0000256" key="1">
    <source>
        <dbReference type="ARBA" id="ARBA00000085"/>
    </source>
</evidence>
<sequence length="467" mass="51849">MKDSERKPLILVVEDEQVVAIDISRTLRGLGYDVCQPVASGEKALQMLKSVEPDLILLDIRLEGELDGIETAKVIRRDYQIPYIYLSTFSDEQTLGRAKKTEPYGYITKSSHRNDLHSMIEMALYRSKMERRIRENEEILSVTLKSISDAVIGTSLDGSIISWNSGAETIFGYKAEAVRGMNISILTPPFYPNEMPEILDSIWDGSEVDHYETIRQKRDGTIINVSVKVSPIRNHQNRISGASIIARDITTRKHLEREILEISEKERKRIGQDLHDSLGQKLTGISLQIKALENRLRQSLPNEAENAASIATLVNEAIMQTRNLAKNLLTVTLQTQGLSVALQELASYCEELYGIPIDCKTALKEEITDSALASQLYHIAQEAVTNAIRHANADFIEIMVHDDDSEIILEVKDNGNGAVLGRQGGIGLKIMEFRSSMIAGRLSIYGEPGKGSSITCRVPKIGSVGGT</sequence>
<proteinExistence type="predicted"/>
<evidence type="ECO:0000256" key="4">
    <source>
        <dbReference type="ARBA" id="ARBA00022679"/>
    </source>
</evidence>
<dbReference type="KEGG" id="ssm:Spirs_1824"/>
<dbReference type="PROSITE" id="PS50113">
    <property type="entry name" value="PAC"/>
    <property type="match status" value="1"/>
</dbReference>
<dbReference type="AlphaFoldDB" id="E1R6D2"/>
<keyword evidence="8" id="KW-0902">Two-component regulatory system</keyword>
<dbReference type="Pfam" id="PF02518">
    <property type="entry name" value="HATPase_c"/>
    <property type="match status" value="1"/>
</dbReference>
<dbReference type="Gene3D" id="3.40.50.2300">
    <property type="match status" value="1"/>
</dbReference>
<evidence type="ECO:0000256" key="2">
    <source>
        <dbReference type="ARBA" id="ARBA00012438"/>
    </source>
</evidence>
<dbReference type="GO" id="GO:0005524">
    <property type="term" value="F:ATP binding"/>
    <property type="evidence" value="ECO:0007669"/>
    <property type="project" value="UniProtKB-KW"/>
</dbReference>
<organism evidence="14 15">
    <name type="scientific">Sediminispirochaeta smaragdinae (strain DSM 11293 / JCM 15392 / SEBR 4228)</name>
    <name type="common">Spirochaeta smaragdinae</name>
    <dbReference type="NCBI Taxonomy" id="573413"/>
    <lineage>
        <taxon>Bacteria</taxon>
        <taxon>Pseudomonadati</taxon>
        <taxon>Spirochaetota</taxon>
        <taxon>Spirochaetia</taxon>
        <taxon>Spirochaetales</taxon>
        <taxon>Spirochaetaceae</taxon>
        <taxon>Sediminispirochaeta</taxon>
    </lineage>
</organism>
<dbReference type="CDD" id="cd16917">
    <property type="entry name" value="HATPase_UhpB-NarQ-NarX-like"/>
    <property type="match status" value="1"/>
</dbReference>
<evidence type="ECO:0000256" key="3">
    <source>
        <dbReference type="ARBA" id="ARBA00022553"/>
    </source>
</evidence>
<accession>E1R6D2</accession>
<feature type="domain" description="PAS" evidence="12">
    <location>
        <begin position="136"/>
        <end position="202"/>
    </location>
</feature>
<dbReference type="PROSITE" id="PS50112">
    <property type="entry name" value="PAS"/>
    <property type="match status" value="1"/>
</dbReference>
<evidence type="ECO:0000256" key="7">
    <source>
        <dbReference type="ARBA" id="ARBA00022840"/>
    </source>
</evidence>
<dbReference type="Pfam" id="PF00072">
    <property type="entry name" value="Response_reg"/>
    <property type="match status" value="1"/>
</dbReference>
<keyword evidence="6 14" id="KW-0418">Kinase</keyword>
<name>E1R6D2_SEDSS</name>
<keyword evidence="7" id="KW-0067">ATP-binding</keyword>
<feature type="domain" description="PAC" evidence="13">
    <location>
        <begin position="209"/>
        <end position="261"/>
    </location>
</feature>
<dbReference type="InterPro" id="IPR011006">
    <property type="entry name" value="CheY-like_superfamily"/>
</dbReference>
<dbReference type="InterPro" id="IPR011712">
    <property type="entry name" value="Sig_transdc_His_kin_sub3_dim/P"/>
</dbReference>
<dbReference type="InterPro" id="IPR003594">
    <property type="entry name" value="HATPase_dom"/>
</dbReference>
<feature type="modified residue" description="4-aspartylphosphate" evidence="9">
    <location>
        <position position="59"/>
    </location>
</feature>
<evidence type="ECO:0000259" key="10">
    <source>
        <dbReference type="PROSITE" id="PS50109"/>
    </source>
</evidence>
<feature type="domain" description="Response regulatory" evidence="11">
    <location>
        <begin position="9"/>
        <end position="124"/>
    </location>
</feature>
<dbReference type="SUPFAM" id="SSF55874">
    <property type="entry name" value="ATPase domain of HSP90 chaperone/DNA topoisomerase II/histidine kinase"/>
    <property type="match status" value="1"/>
</dbReference>